<organism evidence="6">
    <name type="scientific">marine metagenome</name>
    <dbReference type="NCBI Taxonomy" id="408172"/>
    <lineage>
        <taxon>unclassified sequences</taxon>
        <taxon>metagenomes</taxon>
        <taxon>ecological metagenomes</taxon>
    </lineage>
</organism>
<keyword evidence="3" id="KW-0378">Hydrolase</keyword>
<reference evidence="6" key="1">
    <citation type="submission" date="2018-05" db="EMBL/GenBank/DDBJ databases">
        <authorList>
            <person name="Lanie J.A."/>
            <person name="Ng W.-L."/>
            <person name="Kazmierczak K.M."/>
            <person name="Andrzejewski T.M."/>
            <person name="Davidsen T.M."/>
            <person name="Wayne K.J."/>
            <person name="Tettelin H."/>
            <person name="Glass J.I."/>
            <person name="Rusch D."/>
            <person name="Podicherti R."/>
            <person name="Tsui H.-C.T."/>
            <person name="Winkler M.E."/>
        </authorList>
    </citation>
    <scope>NUCLEOTIDE SEQUENCE</scope>
</reference>
<dbReference type="PRINTS" id="PR01210">
    <property type="entry name" value="GGTRANSPTASE"/>
</dbReference>
<evidence type="ECO:0000256" key="5">
    <source>
        <dbReference type="ARBA" id="ARBA00023315"/>
    </source>
</evidence>
<dbReference type="PANTHER" id="PTHR43199:SF1">
    <property type="entry name" value="GLUTATHIONE HYDROLASE PROENZYME"/>
    <property type="match status" value="1"/>
</dbReference>
<dbReference type="InterPro" id="IPR000101">
    <property type="entry name" value="GGT_peptidase"/>
</dbReference>
<keyword evidence="2" id="KW-0808">Transferase</keyword>
<keyword evidence="4" id="KW-0865">Zymogen</keyword>
<sequence length="569" mass="62474">MNYRFVERISIIVIIFAGLSCTKQLPVFGENGMVVSTSRHASQVGVDILKEGGNAVDAAVAVGFALAVTSSSNGNIGGGGFMVSKLSSGKIFTLDYREMAPSNAERDMYLDADNNIIKDKSRKTHFASGVPGSVDGLLRAWKDHGSGNISRAQLLSPAIRLAEGGFNLSEYEADRFNNNKDRLSQHSETKRIFTRDDREWKEGDIFVQEDLANTLKRIANEGRDGFYKGKTAQLIVEEMKNVGGWITYNDLENYTSKYRDPVQGSFQDYEIISMGPPSSGGLLLVHMLNMFSEILDQSKTRSLDISYNSPDYIHILTEIERRAYADRAEHLGDSDFWDVPKSMLLSKNYAKERVQAIDFAQAGISKQVTHGNPYLNQSEETTHYSVVDKDGNSVAVTTTINSGYGNGITVKGAGFLLNNEMDDFSSKPGEPNMFGLLGNEANAIVPKKRPLSSMTPTIVLKNNEPYLILGSPGGSTIITTVLQNVLNVVIHDMDIQQAVSSPRIHSQWMPDMVFHEKGGLSNKIIKRLKAMGHDVRLRGSIGEANGIMINANGYWGGPDSRGETSAIGY</sequence>
<keyword evidence="5" id="KW-0012">Acyltransferase</keyword>
<dbReference type="GO" id="GO:0006751">
    <property type="term" value="P:glutathione catabolic process"/>
    <property type="evidence" value="ECO:0007669"/>
    <property type="project" value="InterPro"/>
</dbReference>
<accession>A0A381WVN4</accession>
<gene>
    <name evidence="6" type="ORF">METZ01_LOCUS109185</name>
</gene>
<evidence type="ECO:0008006" key="7">
    <source>
        <dbReference type="Google" id="ProtNLM"/>
    </source>
</evidence>
<protein>
    <recommendedName>
        <fullName evidence="7">Gamma-glutamyltransferase</fullName>
    </recommendedName>
</protein>
<dbReference type="InterPro" id="IPR029055">
    <property type="entry name" value="Ntn_hydrolases_N"/>
</dbReference>
<dbReference type="Gene3D" id="3.60.20.40">
    <property type="match status" value="1"/>
</dbReference>
<dbReference type="InterPro" id="IPR043137">
    <property type="entry name" value="GGT_ssub_C"/>
</dbReference>
<evidence type="ECO:0000313" key="6">
    <source>
        <dbReference type="EMBL" id="SVA56331.1"/>
    </source>
</evidence>
<name>A0A381WVN4_9ZZZZ</name>
<dbReference type="PROSITE" id="PS00462">
    <property type="entry name" value="G_GLU_TRANSPEPTIDASE"/>
    <property type="match status" value="1"/>
</dbReference>
<dbReference type="Pfam" id="PF01019">
    <property type="entry name" value="G_glu_transpept"/>
    <property type="match status" value="1"/>
</dbReference>
<dbReference type="EMBL" id="UINC01012973">
    <property type="protein sequence ID" value="SVA56331.1"/>
    <property type="molecule type" value="Genomic_DNA"/>
</dbReference>
<proteinExistence type="inferred from homology"/>
<evidence type="ECO:0000256" key="4">
    <source>
        <dbReference type="ARBA" id="ARBA00023145"/>
    </source>
</evidence>
<dbReference type="InterPro" id="IPR055262">
    <property type="entry name" value="GGT_CS"/>
</dbReference>
<comment type="similarity">
    <text evidence="1">Belongs to the gamma-glutamyltransferase family.</text>
</comment>
<dbReference type="InterPro" id="IPR043138">
    <property type="entry name" value="GGT_lsub"/>
</dbReference>
<dbReference type="PROSITE" id="PS51257">
    <property type="entry name" value="PROKAR_LIPOPROTEIN"/>
    <property type="match status" value="1"/>
</dbReference>
<dbReference type="Gene3D" id="1.10.246.130">
    <property type="match status" value="1"/>
</dbReference>
<evidence type="ECO:0000256" key="2">
    <source>
        <dbReference type="ARBA" id="ARBA00022679"/>
    </source>
</evidence>
<dbReference type="SUPFAM" id="SSF56235">
    <property type="entry name" value="N-terminal nucleophile aminohydrolases (Ntn hydrolases)"/>
    <property type="match status" value="1"/>
</dbReference>
<dbReference type="PANTHER" id="PTHR43199">
    <property type="entry name" value="GLUTATHIONE HYDROLASE"/>
    <property type="match status" value="1"/>
</dbReference>
<dbReference type="AlphaFoldDB" id="A0A381WVN4"/>
<evidence type="ECO:0000256" key="3">
    <source>
        <dbReference type="ARBA" id="ARBA00022801"/>
    </source>
</evidence>
<dbReference type="GO" id="GO:0016746">
    <property type="term" value="F:acyltransferase activity"/>
    <property type="evidence" value="ECO:0007669"/>
    <property type="project" value="UniProtKB-KW"/>
</dbReference>
<evidence type="ECO:0000256" key="1">
    <source>
        <dbReference type="ARBA" id="ARBA00009381"/>
    </source>
</evidence>
<dbReference type="GO" id="GO:0036374">
    <property type="term" value="F:glutathione hydrolase activity"/>
    <property type="evidence" value="ECO:0007669"/>
    <property type="project" value="InterPro"/>
</dbReference>
<dbReference type="InterPro" id="IPR051792">
    <property type="entry name" value="GGT_bact"/>
</dbReference>
<dbReference type="NCBIfam" id="TIGR00066">
    <property type="entry name" value="g_glut_trans"/>
    <property type="match status" value="1"/>
</dbReference>